<feature type="domain" description="Reverse transcriptase" evidence="1">
    <location>
        <begin position="25"/>
        <end position="88"/>
    </location>
</feature>
<reference evidence="2 3" key="1">
    <citation type="submission" date="2019-03" db="EMBL/GenBank/DDBJ databases">
        <title>Single cell metagenomics reveals metabolic interactions within the superorganism composed of flagellate Streblomastix strix and complex community of Bacteroidetes bacteria on its surface.</title>
        <authorList>
            <person name="Treitli S.C."/>
            <person name="Kolisko M."/>
            <person name="Husnik F."/>
            <person name="Keeling P."/>
            <person name="Hampl V."/>
        </authorList>
    </citation>
    <scope>NUCLEOTIDE SEQUENCE [LARGE SCALE GENOMIC DNA]</scope>
    <source>
        <strain evidence="2">ST1C</strain>
    </source>
</reference>
<accession>A0A5J4VDZ5</accession>
<gene>
    <name evidence="2" type="ORF">EZS28_023684</name>
</gene>
<dbReference type="InterPro" id="IPR043502">
    <property type="entry name" value="DNA/RNA_pol_sf"/>
</dbReference>
<dbReference type="AlphaFoldDB" id="A0A5J4VDZ5"/>
<evidence type="ECO:0000313" key="2">
    <source>
        <dbReference type="EMBL" id="KAA6380788.1"/>
    </source>
</evidence>
<proteinExistence type="predicted"/>
<dbReference type="InterPro" id="IPR043128">
    <property type="entry name" value="Rev_trsase/Diguanyl_cyclase"/>
</dbReference>
<feature type="non-terminal residue" evidence="2">
    <location>
        <position position="89"/>
    </location>
</feature>
<dbReference type="SUPFAM" id="SSF56672">
    <property type="entry name" value="DNA/RNA polymerases"/>
    <property type="match status" value="1"/>
</dbReference>
<comment type="caution">
    <text evidence="2">The sequence shown here is derived from an EMBL/GenBank/DDBJ whole genome shotgun (WGS) entry which is preliminary data.</text>
</comment>
<name>A0A5J4VDZ5_9EUKA</name>
<evidence type="ECO:0000313" key="3">
    <source>
        <dbReference type="Proteomes" id="UP000324800"/>
    </source>
</evidence>
<sequence length="89" mass="10506">MVMVVSEQLVIDIVKLMGLLELIEWNLSPFFFSKTLAIAIRAIRSKWKIKIQHYMDDIILIHHSKDTLKQTTQEVIRFLQNLGWRLSPN</sequence>
<dbReference type="Proteomes" id="UP000324800">
    <property type="component" value="Unassembled WGS sequence"/>
</dbReference>
<dbReference type="InterPro" id="IPR000477">
    <property type="entry name" value="RT_dom"/>
</dbReference>
<evidence type="ECO:0000259" key="1">
    <source>
        <dbReference type="Pfam" id="PF00078"/>
    </source>
</evidence>
<dbReference type="EMBL" id="SNRW01007713">
    <property type="protein sequence ID" value="KAA6380788.1"/>
    <property type="molecule type" value="Genomic_DNA"/>
</dbReference>
<organism evidence="2 3">
    <name type="scientific">Streblomastix strix</name>
    <dbReference type="NCBI Taxonomy" id="222440"/>
    <lineage>
        <taxon>Eukaryota</taxon>
        <taxon>Metamonada</taxon>
        <taxon>Preaxostyla</taxon>
        <taxon>Oxymonadida</taxon>
        <taxon>Streblomastigidae</taxon>
        <taxon>Streblomastix</taxon>
    </lineage>
</organism>
<protein>
    <recommendedName>
        <fullName evidence="1">Reverse transcriptase domain-containing protein</fullName>
    </recommendedName>
</protein>
<dbReference type="Gene3D" id="3.30.70.270">
    <property type="match status" value="1"/>
</dbReference>
<dbReference type="Pfam" id="PF00078">
    <property type="entry name" value="RVT_1"/>
    <property type="match status" value="1"/>
</dbReference>